<sequence>MEGGNFNGFKRDSAQSSDPFSPVERRTSKKSSSNDRYGKIYPESFRETSVRTGNPDTTTENNETLLTHLSTSPRNTLRNMLSESQREFPNVYATNEEDVSACDLSVATAGRSVSAIDDMHSERSQESTIIKSRSRIGSVKHDTDNHSAHKNSEDSVSSIGYPSIIQSPTFRQRLANPIPSVAPSVDATSQLEEGDSAYGNSPILNTDASKILQLMKTTCGRMHGILSFRTSGTGSWVPGYCAINVTTGSLIYQAKGEPALARTLIPDLRGCNVRTFYDLESRSSCLNVSAHSSAIGVQLRPHVNETFDSWLAALLCWQPIRPKGVQNKMPKPQSVAITTRSVPERRRNSESTQKDAAIIRVGRMLLWDRRSASGLHEPRASRKYIPGRKPNGKNSSSSWRKVSCSLQENGHVNICTEQDVTLLHFVQLSQLSRCAIQQLDPSVLQDEYCIAIYPQYTAHAGTDVTTPPIYLSVESRTLFEVWFVLLRAFTIPELYGPETYVPGEDSPRSTTSMSDMFRIERQLSVRLIEARMITIPKEVTEAKKKFSKPITPTKKPQKINPGEYYAEVLLDGEVRAKTAVKPETHTPFWREDFMFYDLPPILSTASVVVKSLSSSQKDWTLVSHGIGAAQTPMNVGSAADVQVSSLDNTTGKVDVHLDDLDPGEQVEKWWPIYDGNDQQVGEMLMKVQLEETVVLMSQDYEPMSQLLHQFTNGLTVHLAQTIPSELKQLSETLLDIFQVSNQASDWIMALVEDEIDGIHKDTTTSRLRYTSRIHSNDSFDNSSERELKVRDLGKSATVEANLLFRGNSLLTKTLDAHMRRLGQQYLEETIGTKLRDINESDADCEVDPNRITRQEDLDRNWKRLVLLTSNVWASIHKSASRCPPELRQIFRHVRACAEDRYGDFLRSVQYSSVSGFLFLRFFCPAILNPKLFGLLKEHPSPRSQRTFTLMAKALQGLANMTNFGSKEAWMEPMNRFIMYHRHEFKDFVDEICAIPSERVPQMMNPSYSTPIQILRRLPPTSREGFPSLPFLIDHPRSFALLVTLWLESAPEDVATNSDTEPVVLKFHELCLDLQKKTIECLNMAEQAEQPNGTHEIKWEEIAEQMEKTNMLDDSADNTPAAEHVNEAAGKNGGYFDAKASAVPLAEPSDHEEDSRLPVDEGNSNASASWENTQLAFMQSHLSNPEDSRSSGDGPPPIHYHSTFSLENSDPPAKGRQTSVSRDGPKYRFFDFGRRKGKDRDNSQHSRHDH</sequence>
<name>A0A166NIY0_9EURO</name>
<dbReference type="Pfam" id="PF00168">
    <property type="entry name" value="C2"/>
    <property type="match status" value="1"/>
</dbReference>
<feature type="domain" description="Ras-GAP" evidence="4">
    <location>
        <begin position="725"/>
        <end position="959"/>
    </location>
</feature>
<dbReference type="Gene3D" id="2.60.40.150">
    <property type="entry name" value="C2 domain"/>
    <property type="match status" value="1"/>
</dbReference>
<feature type="region of interest" description="Disordered" evidence="2">
    <location>
        <begin position="1180"/>
        <end position="1249"/>
    </location>
</feature>
<dbReference type="EMBL" id="AZGZ01000017">
    <property type="protein sequence ID" value="KZZ90330.1"/>
    <property type="molecule type" value="Genomic_DNA"/>
</dbReference>
<organism evidence="5 6">
    <name type="scientific">Ascosphaera apis ARSEF 7405</name>
    <dbReference type="NCBI Taxonomy" id="392613"/>
    <lineage>
        <taxon>Eukaryota</taxon>
        <taxon>Fungi</taxon>
        <taxon>Dikarya</taxon>
        <taxon>Ascomycota</taxon>
        <taxon>Pezizomycotina</taxon>
        <taxon>Eurotiomycetes</taxon>
        <taxon>Eurotiomycetidae</taxon>
        <taxon>Onygenales</taxon>
        <taxon>Ascosphaeraceae</taxon>
        <taxon>Ascosphaera</taxon>
    </lineage>
</organism>
<feature type="region of interest" description="Disordered" evidence="2">
    <location>
        <begin position="1"/>
        <end position="62"/>
    </location>
</feature>
<evidence type="ECO:0000256" key="2">
    <source>
        <dbReference type="SAM" id="MobiDB-lite"/>
    </source>
</evidence>
<dbReference type="PROSITE" id="PS50004">
    <property type="entry name" value="C2"/>
    <property type="match status" value="1"/>
</dbReference>
<dbReference type="InterPro" id="IPR000008">
    <property type="entry name" value="C2_dom"/>
</dbReference>
<dbReference type="PROSITE" id="PS00509">
    <property type="entry name" value="RAS_GTPASE_ACTIV_1"/>
    <property type="match status" value="1"/>
</dbReference>
<gene>
    <name evidence="5" type="ORF">AAP_03860</name>
</gene>
<dbReference type="SUPFAM" id="SSF49562">
    <property type="entry name" value="C2 domain (Calcium/lipid-binding domain, CaLB)"/>
    <property type="match status" value="1"/>
</dbReference>
<dbReference type="PANTHER" id="PTHR10194">
    <property type="entry name" value="RAS GTPASE-ACTIVATING PROTEINS"/>
    <property type="match status" value="1"/>
</dbReference>
<dbReference type="CDD" id="cd05137">
    <property type="entry name" value="RasGAP_CLA2_BUD2"/>
    <property type="match status" value="1"/>
</dbReference>
<protein>
    <submittedName>
        <fullName evidence="5">GTPase activating protein</fullName>
    </submittedName>
</protein>
<feature type="region of interest" description="Disordered" evidence="2">
    <location>
        <begin position="119"/>
        <end position="158"/>
    </location>
</feature>
<feature type="compositionally biased region" description="Basic and acidic residues" evidence="2">
    <location>
        <begin position="139"/>
        <end position="153"/>
    </location>
</feature>
<dbReference type="GO" id="GO:0007165">
    <property type="term" value="P:signal transduction"/>
    <property type="evidence" value="ECO:0007669"/>
    <property type="project" value="UniProtKB-ARBA"/>
</dbReference>
<dbReference type="SMART" id="SM00323">
    <property type="entry name" value="RasGAP"/>
    <property type="match status" value="1"/>
</dbReference>
<reference evidence="5 6" key="1">
    <citation type="journal article" date="2016" name="Genome Biol. Evol.">
        <title>Divergent and convergent evolution of fungal pathogenicity.</title>
        <authorList>
            <person name="Shang Y."/>
            <person name="Xiao G."/>
            <person name="Zheng P."/>
            <person name="Cen K."/>
            <person name="Zhan S."/>
            <person name="Wang C."/>
        </authorList>
    </citation>
    <scope>NUCLEOTIDE SEQUENCE [LARGE SCALE GENOMIC DNA]</scope>
    <source>
        <strain evidence="5 6">ARSEF 7405</strain>
    </source>
</reference>
<dbReference type="PROSITE" id="PS50018">
    <property type="entry name" value="RAS_GTPASE_ACTIV_2"/>
    <property type="match status" value="1"/>
</dbReference>
<dbReference type="VEuPathDB" id="FungiDB:AAP_03860"/>
<feature type="compositionally biased region" description="Basic and acidic residues" evidence="2">
    <location>
        <begin position="32"/>
        <end position="49"/>
    </location>
</feature>
<dbReference type="InterPro" id="IPR001936">
    <property type="entry name" value="RasGAP_dom"/>
</dbReference>
<feature type="compositionally biased region" description="Basic and acidic residues" evidence="2">
    <location>
        <begin position="1222"/>
        <end position="1249"/>
    </location>
</feature>
<dbReference type="OrthoDB" id="4198820at2759"/>
<keyword evidence="6" id="KW-1185">Reference proteome</keyword>
<evidence type="ECO:0000313" key="6">
    <source>
        <dbReference type="Proteomes" id="UP000242877"/>
    </source>
</evidence>
<dbReference type="SUPFAM" id="SSF48350">
    <property type="entry name" value="GTPase activation domain, GAP"/>
    <property type="match status" value="1"/>
</dbReference>
<evidence type="ECO:0000256" key="1">
    <source>
        <dbReference type="ARBA" id="ARBA00022468"/>
    </source>
</evidence>
<accession>A0A166NIY0</accession>
<dbReference type="InterPro" id="IPR008936">
    <property type="entry name" value="Rho_GTPase_activation_prot"/>
</dbReference>
<feature type="region of interest" description="Disordered" evidence="2">
    <location>
        <begin position="378"/>
        <end position="398"/>
    </location>
</feature>
<proteinExistence type="predicted"/>
<dbReference type="AlphaFoldDB" id="A0A166NIY0"/>
<evidence type="ECO:0000259" key="3">
    <source>
        <dbReference type="PROSITE" id="PS50004"/>
    </source>
</evidence>
<dbReference type="InterPro" id="IPR039360">
    <property type="entry name" value="Ras_GTPase"/>
</dbReference>
<evidence type="ECO:0000259" key="4">
    <source>
        <dbReference type="PROSITE" id="PS50018"/>
    </source>
</evidence>
<dbReference type="InterPro" id="IPR023152">
    <property type="entry name" value="RasGAP_CS"/>
</dbReference>
<evidence type="ECO:0000313" key="5">
    <source>
        <dbReference type="EMBL" id="KZZ90330.1"/>
    </source>
</evidence>
<dbReference type="PANTHER" id="PTHR10194:SF60">
    <property type="entry name" value="RAS GTPASE-ACTIVATING PROTEIN RASKOL"/>
    <property type="match status" value="1"/>
</dbReference>
<feature type="domain" description="C2" evidence="3">
    <location>
        <begin position="502"/>
        <end position="670"/>
    </location>
</feature>
<dbReference type="Gene3D" id="1.10.506.10">
    <property type="entry name" value="GTPase Activation - p120gap, domain 1"/>
    <property type="match status" value="1"/>
</dbReference>
<dbReference type="InterPro" id="IPR035892">
    <property type="entry name" value="C2_domain_sf"/>
</dbReference>
<feature type="region of interest" description="Disordered" evidence="2">
    <location>
        <begin position="1143"/>
        <end position="1166"/>
    </location>
</feature>
<dbReference type="Proteomes" id="UP000242877">
    <property type="component" value="Unassembled WGS sequence"/>
</dbReference>
<dbReference type="GO" id="GO:0005096">
    <property type="term" value="F:GTPase activator activity"/>
    <property type="evidence" value="ECO:0007669"/>
    <property type="project" value="UniProtKB-KW"/>
</dbReference>
<dbReference type="Pfam" id="PF00616">
    <property type="entry name" value="RasGAP"/>
    <property type="match status" value="1"/>
</dbReference>
<comment type="caution">
    <text evidence="5">The sequence shown here is derived from an EMBL/GenBank/DDBJ whole genome shotgun (WGS) entry which is preliminary data.</text>
</comment>
<keyword evidence="1" id="KW-0343">GTPase activation</keyword>